<feature type="binding site" description="axial binding residue" evidence="6">
    <location>
        <position position="454"/>
    </location>
    <ligand>
        <name>heme</name>
        <dbReference type="ChEBI" id="CHEBI:30413"/>
    </ligand>
    <ligandPart>
        <name>Fe</name>
        <dbReference type="ChEBI" id="CHEBI:18248"/>
    </ligandPart>
</feature>
<dbReference type="SUPFAM" id="SSF48264">
    <property type="entry name" value="Cytochrome P450"/>
    <property type="match status" value="1"/>
</dbReference>
<comment type="cofactor">
    <cofactor evidence="1 6">
        <name>heme</name>
        <dbReference type="ChEBI" id="CHEBI:30413"/>
    </cofactor>
</comment>
<keyword evidence="3 6" id="KW-0479">Metal-binding</keyword>
<evidence type="ECO:0000256" key="5">
    <source>
        <dbReference type="ARBA" id="ARBA00023004"/>
    </source>
</evidence>
<dbReference type="GO" id="GO:0016705">
    <property type="term" value="F:oxidoreductase activity, acting on paired donors, with incorporation or reduction of molecular oxygen"/>
    <property type="evidence" value="ECO:0007669"/>
    <property type="project" value="InterPro"/>
</dbReference>
<sequence>MELEKYHSIHGFLSNSSSIIIIFIIIILLSLLFFVIFPLIFMIKKIYFHCKCKVCLAYVTSSWSPKFTNLCDWYTQLLKTSLTKTIHVHVLNNIITANPENVEYMLKTNFDNYPKGKPFSSILGDLLGRGIFNVDGDAWRFQRKMASFELDKQSVRSFSFDVVRTEVDHRLMPYMAKKAAQGLILDFQQTFRVFSFNTICKFSFGVDIGQLEQTYPSLEQFSASFDIASTLSAQRALEVCSVAWKVKRFLGVGAEKRLKEAIKNIDGLAMEVIRLRRKLRSAQQEDLLSRFMVMVKNDDKYLRDIIVSFLLAGRDTMASALTSFFFLAARHPHVESAILLEADKVLGPSQKVSQFDQERELQYLQAAIYESMRVYPPVQFDSKFSLRDDVLPDGTRVRKGSRVTYHPYAMGRMEEIWGTDCLEFRPERWLNADGMFCQESPFKYPIFQGGFRVCLGKEMAVVEMKCVILSILREFHIELANPNSYDQGPLFSPGLTATYKDGLPVLLHRRK</sequence>
<evidence type="ECO:0000256" key="1">
    <source>
        <dbReference type="ARBA" id="ARBA00001971"/>
    </source>
</evidence>
<keyword evidence="7" id="KW-0175">Coiled coil</keyword>
<proteinExistence type="inferred from homology"/>
<dbReference type="GO" id="GO:0005506">
    <property type="term" value="F:iron ion binding"/>
    <property type="evidence" value="ECO:0007669"/>
    <property type="project" value="InterPro"/>
</dbReference>
<evidence type="ECO:0000256" key="3">
    <source>
        <dbReference type="ARBA" id="ARBA00022723"/>
    </source>
</evidence>
<dbReference type="EC" id="1.14.15.3" evidence="9"/>
<name>A0A7C8ZG50_OPUST</name>
<evidence type="ECO:0000256" key="7">
    <source>
        <dbReference type="SAM" id="Coils"/>
    </source>
</evidence>
<dbReference type="PRINTS" id="PR00385">
    <property type="entry name" value="P450"/>
</dbReference>
<dbReference type="InterPro" id="IPR001128">
    <property type="entry name" value="Cyt_P450"/>
</dbReference>
<comment type="similarity">
    <text evidence="2">Belongs to the cytochrome P450 family.</text>
</comment>
<reference evidence="9" key="1">
    <citation type="journal article" date="2013" name="J. Plant Res.">
        <title>Effect of fungi and light on seed germination of three Opuntia species from semiarid lands of central Mexico.</title>
        <authorList>
            <person name="Delgado-Sanchez P."/>
            <person name="Jimenez-Bremont J.F."/>
            <person name="Guerrero-Gonzalez Mde L."/>
            <person name="Flores J."/>
        </authorList>
    </citation>
    <scope>NUCLEOTIDE SEQUENCE</scope>
    <source>
        <tissue evidence="9">Cladode</tissue>
    </source>
</reference>
<accession>A0A7C8ZG50</accession>
<dbReference type="Pfam" id="PF00067">
    <property type="entry name" value="p450"/>
    <property type="match status" value="1"/>
</dbReference>
<organism evidence="9">
    <name type="scientific">Opuntia streptacantha</name>
    <name type="common">Prickly pear cactus</name>
    <name type="synonym">Opuntia cardona</name>
    <dbReference type="NCBI Taxonomy" id="393608"/>
    <lineage>
        <taxon>Eukaryota</taxon>
        <taxon>Viridiplantae</taxon>
        <taxon>Streptophyta</taxon>
        <taxon>Embryophyta</taxon>
        <taxon>Tracheophyta</taxon>
        <taxon>Spermatophyta</taxon>
        <taxon>Magnoliopsida</taxon>
        <taxon>eudicotyledons</taxon>
        <taxon>Gunneridae</taxon>
        <taxon>Pentapetalae</taxon>
        <taxon>Caryophyllales</taxon>
        <taxon>Cactineae</taxon>
        <taxon>Cactaceae</taxon>
        <taxon>Opuntioideae</taxon>
        <taxon>Opuntia</taxon>
    </lineage>
</organism>
<keyword evidence="8" id="KW-0812">Transmembrane</keyword>
<evidence type="ECO:0000256" key="2">
    <source>
        <dbReference type="ARBA" id="ARBA00010617"/>
    </source>
</evidence>
<keyword evidence="8" id="KW-1133">Transmembrane helix</keyword>
<dbReference type="EMBL" id="GISG01126159">
    <property type="protein sequence ID" value="MBA4641857.1"/>
    <property type="molecule type" value="Transcribed_RNA"/>
</dbReference>
<keyword evidence="8" id="KW-0472">Membrane</keyword>
<dbReference type="CDD" id="cd11064">
    <property type="entry name" value="CYP86A"/>
    <property type="match status" value="1"/>
</dbReference>
<evidence type="ECO:0000256" key="6">
    <source>
        <dbReference type="PIRSR" id="PIRSR602401-1"/>
    </source>
</evidence>
<dbReference type="AlphaFoldDB" id="A0A7C8ZG50"/>
<dbReference type="GO" id="GO:0004497">
    <property type="term" value="F:monooxygenase activity"/>
    <property type="evidence" value="ECO:0007669"/>
    <property type="project" value="UniProtKB-KW"/>
</dbReference>
<keyword evidence="6" id="KW-0349">Heme</keyword>
<dbReference type="InterPro" id="IPR036396">
    <property type="entry name" value="Cyt_P450_sf"/>
</dbReference>
<dbReference type="GO" id="GO:0020037">
    <property type="term" value="F:heme binding"/>
    <property type="evidence" value="ECO:0007669"/>
    <property type="project" value="InterPro"/>
</dbReference>
<dbReference type="Gene3D" id="1.10.630.10">
    <property type="entry name" value="Cytochrome P450"/>
    <property type="match status" value="1"/>
</dbReference>
<keyword evidence="9" id="KW-0503">Monooxygenase</keyword>
<protein>
    <submittedName>
        <fullName evidence="9">Alkane 1-monooxygenase</fullName>
        <ecNumber evidence="9">1.14.15.3</ecNumber>
    </submittedName>
</protein>
<keyword evidence="5 6" id="KW-0408">Iron</keyword>
<evidence type="ECO:0000256" key="4">
    <source>
        <dbReference type="ARBA" id="ARBA00023002"/>
    </source>
</evidence>
<reference evidence="9" key="2">
    <citation type="submission" date="2020-07" db="EMBL/GenBank/DDBJ databases">
        <authorList>
            <person name="Vera ALvarez R."/>
            <person name="Arias-Moreno D.M."/>
            <person name="Jimenez-Jacinto V."/>
            <person name="Jimenez-Bremont J.F."/>
            <person name="Swaminathan K."/>
            <person name="Moose S.P."/>
            <person name="Guerrero-Gonzalez M.L."/>
            <person name="Marino-Ramirez L."/>
            <person name="Landsman D."/>
            <person name="Rodriguez-Kessler M."/>
            <person name="Delgado-Sanchez P."/>
        </authorList>
    </citation>
    <scope>NUCLEOTIDE SEQUENCE</scope>
    <source>
        <tissue evidence="9">Cladode</tissue>
    </source>
</reference>
<keyword evidence="4 9" id="KW-0560">Oxidoreductase</keyword>
<evidence type="ECO:0000256" key="8">
    <source>
        <dbReference type="SAM" id="Phobius"/>
    </source>
</evidence>
<dbReference type="PRINTS" id="PR00463">
    <property type="entry name" value="EP450I"/>
</dbReference>
<dbReference type="PANTHER" id="PTHR24296">
    <property type="entry name" value="CYTOCHROME P450"/>
    <property type="match status" value="1"/>
</dbReference>
<evidence type="ECO:0000313" key="9">
    <source>
        <dbReference type="EMBL" id="MBA4641857.1"/>
    </source>
</evidence>
<feature type="transmembrane region" description="Helical" evidence="8">
    <location>
        <begin position="20"/>
        <end position="43"/>
    </location>
</feature>
<feature type="coiled-coil region" evidence="7">
    <location>
        <begin position="258"/>
        <end position="285"/>
    </location>
</feature>
<dbReference type="InterPro" id="IPR002401">
    <property type="entry name" value="Cyt_P450_E_grp-I"/>
</dbReference>